<evidence type="ECO:0000313" key="3">
    <source>
        <dbReference type="Proteomes" id="UP001163046"/>
    </source>
</evidence>
<dbReference type="InterPro" id="IPR012337">
    <property type="entry name" value="RNaseH-like_sf"/>
</dbReference>
<reference evidence="2" key="1">
    <citation type="submission" date="2023-01" db="EMBL/GenBank/DDBJ databases">
        <title>Genome assembly of the deep-sea coral Lophelia pertusa.</title>
        <authorList>
            <person name="Herrera S."/>
            <person name="Cordes E."/>
        </authorList>
    </citation>
    <scope>NUCLEOTIDE SEQUENCE</scope>
    <source>
        <strain evidence="2">USNM1676648</strain>
        <tissue evidence="2">Polyp</tissue>
    </source>
</reference>
<dbReference type="GO" id="GO:0003676">
    <property type="term" value="F:nucleic acid binding"/>
    <property type="evidence" value="ECO:0007669"/>
    <property type="project" value="InterPro"/>
</dbReference>
<dbReference type="Proteomes" id="UP001163046">
    <property type="component" value="Unassembled WGS sequence"/>
</dbReference>
<dbReference type="PANTHER" id="PTHR46791:SF5">
    <property type="entry name" value="CLR5 DOMAIN-CONTAINING PROTEIN-RELATED"/>
    <property type="match status" value="1"/>
</dbReference>
<name>A0A9W9ZGY6_9CNID</name>
<evidence type="ECO:0000259" key="1">
    <source>
        <dbReference type="Pfam" id="PF24764"/>
    </source>
</evidence>
<gene>
    <name evidence="2" type="ORF">OS493_007214</name>
</gene>
<dbReference type="SUPFAM" id="SSF53098">
    <property type="entry name" value="Ribonuclease H-like"/>
    <property type="match status" value="1"/>
</dbReference>
<accession>A0A9W9ZGY6</accession>
<dbReference type="InterPro" id="IPR058913">
    <property type="entry name" value="Integrase_dom_put"/>
</dbReference>
<protein>
    <recommendedName>
        <fullName evidence="1">Integrase core domain-containing protein</fullName>
    </recommendedName>
</protein>
<sequence length="180" mass="20300">MGTYSNISDEELDAMVRDAQRGHPGIGLRMLMGHVRGKGLRIQWERVRQSLLRTDPSGVHQRWRESIRRRVYRVPGPLALWHIDGNHKLIRWRIVIHGGVDGFSRIPVYLHASSNNCATTVLNLFTEAVSTLGLPSRVRCDKGGENYDVGFYMLNHPRRGPGRGSIIAGGFYFILQGSDP</sequence>
<dbReference type="Pfam" id="PF24764">
    <property type="entry name" value="rva_4"/>
    <property type="match status" value="1"/>
</dbReference>
<organism evidence="2 3">
    <name type="scientific">Desmophyllum pertusum</name>
    <dbReference type="NCBI Taxonomy" id="174260"/>
    <lineage>
        <taxon>Eukaryota</taxon>
        <taxon>Metazoa</taxon>
        <taxon>Cnidaria</taxon>
        <taxon>Anthozoa</taxon>
        <taxon>Hexacorallia</taxon>
        <taxon>Scleractinia</taxon>
        <taxon>Caryophylliina</taxon>
        <taxon>Caryophylliidae</taxon>
        <taxon>Desmophyllum</taxon>
    </lineage>
</organism>
<evidence type="ECO:0000313" key="2">
    <source>
        <dbReference type="EMBL" id="KAJ7380824.1"/>
    </source>
</evidence>
<dbReference type="InterPro" id="IPR036397">
    <property type="entry name" value="RNaseH_sf"/>
</dbReference>
<dbReference type="PANTHER" id="PTHR46791">
    <property type="entry name" value="EXPRESSED PROTEIN"/>
    <property type="match status" value="1"/>
</dbReference>
<dbReference type="Gene3D" id="3.30.420.10">
    <property type="entry name" value="Ribonuclease H-like superfamily/Ribonuclease H"/>
    <property type="match status" value="1"/>
</dbReference>
<keyword evidence="3" id="KW-1185">Reference proteome</keyword>
<dbReference type="AlphaFoldDB" id="A0A9W9ZGY6"/>
<dbReference type="OrthoDB" id="8956331at2759"/>
<dbReference type="EMBL" id="MU826352">
    <property type="protein sequence ID" value="KAJ7380824.1"/>
    <property type="molecule type" value="Genomic_DNA"/>
</dbReference>
<feature type="domain" description="Integrase core" evidence="1">
    <location>
        <begin position="71"/>
        <end position="169"/>
    </location>
</feature>
<comment type="caution">
    <text evidence="2">The sequence shown here is derived from an EMBL/GenBank/DDBJ whole genome shotgun (WGS) entry which is preliminary data.</text>
</comment>
<proteinExistence type="predicted"/>